<dbReference type="AlphaFoldDB" id="A0A9N9CWP4"/>
<evidence type="ECO:0000313" key="1">
    <source>
        <dbReference type="EMBL" id="CAG8614818.1"/>
    </source>
</evidence>
<name>A0A9N9CWP4_9GLOM</name>
<proteinExistence type="predicted"/>
<gene>
    <name evidence="1" type="ORF">DEBURN_LOCUS10124</name>
</gene>
<reference evidence="1" key="1">
    <citation type="submission" date="2021-06" db="EMBL/GenBank/DDBJ databases">
        <authorList>
            <person name="Kallberg Y."/>
            <person name="Tangrot J."/>
            <person name="Rosling A."/>
        </authorList>
    </citation>
    <scope>NUCLEOTIDE SEQUENCE</scope>
    <source>
        <strain evidence="1">AZ414A</strain>
    </source>
</reference>
<dbReference type="EMBL" id="CAJVPK010002571">
    <property type="protein sequence ID" value="CAG8614818.1"/>
    <property type="molecule type" value="Genomic_DNA"/>
</dbReference>
<protein>
    <submittedName>
        <fullName evidence="1">9337_t:CDS:1</fullName>
    </submittedName>
</protein>
<feature type="non-terminal residue" evidence="1">
    <location>
        <position position="1"/>
    </location>
</feature>
<sequence length="133" mass="15894">LRQKRTKNEVKFDTDLSNKVLDDDIEENFEEPEIEETYNSDNQQQSSVLPQLEVDLLDIIQASKIEAEESINKNEIEEYWNACLLKKLVGDYHEVIKRNVNEDTFYTDFDSLMTGFTKQQFDKYQYQKTYELF</sequence>
<keyword evidence="2" id="KW-1185">Reference proteome</keyword>
<evidence type="ECO:0000313" key="2">
    <source>
        <dbReference type="Proteomes" id="UP000789706"/>
    </source>
</evidence>
<dbReference type="Proteomes" id="UP000789706">
    <property type="component" value="Unassembled WGS sequence"/>
</dbReference>
<comment type="caution">
    <text evidence="1">The sequence shown here is derived from an EMBL/GenBank/DDBJ whole genome shotgun (WGS) entry which is preliminary data.</text>
</comment>
<accession>A0A9N9CWP4</accession>
<organism evidence="1 2">
    <name type="scientific">Diversispora eburnea</name>
    <dbReference type="NCBI Taxonomy" id="1213867"/>
    <lineage>
        <taxon>Eukaryota</taxon>
        <taxon>Fungi</taxon>
        <taxon>Fungi incertae sedis</taxon>
        <taxon>Mucoromycota</taxon>
        <taxon>Glomeromycotina</taxon>
        <taxon>Glomeromycetes</taxon>
        <taxon>Diversisporales</taxon>
        <taxon>Diversisporaceae</taxon>
        <taxon>Diversispora</taxon>
    </lineage>
</organism>
<dbReference type="OrthoDB" id="2414482at2759"/>